<evidence type="ECO:0000256" key="1">
    <source>
        <dbReference type="SAM" id="MobiDB-lite"/>
    </source>
</evidence>
<dbReference type="SUPFAM" id="SSF56112">
    <property type="entry name" value="Protein kinase-like (PK-like)"/>
    <property type="match status" value="1"/>
</dbReference>
<dbReference type="EMBL" id="MN740798">
    <property type="protein sequence ID" value="QHU12182.1"/>
    <property type="molecule type" value="Genomic_DNA"/>
</dbReference>
<dbReference type="AlphaFoldDB" id="A0A6C0K2A7"/>
<reference evidence="2" key="1">
    <citation type="journal article" date="2020" name="Nature">
        <title>Giant virus diversity and host interactions through global metagenomics.</title>
        <authorList>
            <person name="Schulz F."/>
            <person name="Roux S."/>
            <person name="Paez-Espino D."/>
            <person name="Jungbluth S."/>
            <person name="Walsh D.A."/>
            <person name="Denef V.J."/>
            <person name="McMahon K.D."/>
            <person name="Konstantinidis K.T."/>
            <person name="Eloe-Fadrosh E.A."/>
            <person name="Kyrpides N.C."/>
            <person name="Woyke T."/>
        </authorList>
    </citation>
    <scope>NUCLEOTIDE SEQUENCE</scope>
    <source>
        <strain evidence="2">GVMAG-S-1101171-110</strain>
    </source>
</reference>
<feature type="region of interest" description="Disordered" evidence="1">
    <location>
        <begin position="281"/>
        <end position="304"/>
    </location>
</feature>
<dbReference type="InterPro" id="IPR011009">
    <property type="entry name" value="Kinase-like_dom_sf"/>
</dbReference>
<evidence type="ECO:0000313" key="2">
    <source>
        <dbReference type="EMBL" id="QHU12182.1"/>
    </source>
</evidence>
<accession>A0A6C0K2A7</accession>
<name>A0A6C0K2A7_9ZZZZ</name>
<evidence type="ECO:0008006" key="3">
    <source>
        <dbReference type="Google" id="ProtNLM"/>
    </source>
</evidence>
<feature type="compositionally biased region" description="Acidic residues" evidence="1">
    <location>
        <begin position="286"/>
        <end position="303"/>
    </location>
</feature>
<protein>
    <recommendedName>
        <fullName evidence="3">Protein kinase domain-containing protein</fullName>
    </recommendedName>
</protein>
<organism evidence="2">
    <name type="scientific">viral metagenome</name>
    <dbReference type="NCBI Taxonomy" id="1070528"/>
    <lineage>
        <taxon>unclassified sequences</taxon>
        <taxon>metagenomes</taxon>
        <taxon>organismal metagenomes</taxon>
    </lineage>
</organism>
<feature type="region of interest" description="Disordered" evidence="1">
    <location>
        <begin position="229"/>
        <end position="260"/>
    </location>
</feature>
<dbReference type="Gene3D" id="1.10.510.10">
    <property type="entry name" value="Transferase(Phosphotransferase) domain 1"/>
    <property type="match status" value="1"/>
</dbReference>
<proteinExistence type="predicted"/>
<feature type="compositionally biased region" description="Acidic residues" evidence="1">
    <location>
        <begin position="229"/>
        <end position="243"/>
    </location>
</feature>
<sequence>MSSPYPSLQTQSLPSPQIWELDPPATLKAALEARFCPLQTTHPGLLRFGKTKKQTPFLRFDHRWHLEHFVGEIPHRSGHFSGRIREYSSNGSNGIPAAGQSLTDISGFCKITHLLDAYRMLQGNYPVSQHPALPSPGKKSAKVYGKLHDPHNQAYVDAVACYMLSKFREADHSPHFSLFYGAYLAIAKEYFYNITEDFADIRFEKWFWRRKGQGHFRLLGFNGDVPMDADDPLLESPEEDLDYDSSSNDSDGSKSGESHISELGGYEAVGDTGSLHSASITTASDLESDSEGSDGTEETDEIGENTKMFAAISEFPTMLIFLESNTNTMDSLLDDNDGTEKEAKWSAWLFQVIAALCQIQSLWAMTHNDLHSNNILWTSTEKPYLYYSTTNGHTWRVPTYGKIFRIIDFGRAIYTHNDVLCVSDDYWPENEAGTQYNFGPFYEPEEPLCYPNPSFDLCRLSVSIIEALFQEIPEDREGGRVLSDEANFRQHETVSDLYNVLWEWLIDEDGRNVLCNPDRSERYPGFDLYSVIAKKVKGAVPREQLNKKPFVGFCFSDNVPEGEKVYSLFC</sequence>
<feature type="compositionally biased region" description="Basic and acidic residues" evidence="1">
    <location>
        <begin position="251"/>
        <end position="260"/>
    </location>
</feature>